<organism evidence="2 3">
    <name type="scientific">Nodularia spumigena CENA596</name>
    <dbReference type="NCBI Taxonomy" id="1819295"/>
    <lineage>
        <taxon>Bacteria</taxon>
        <taxon>Bacillati</taxon>
        <taxon>Cyanobacteriota</taxon>
        <taxon>Cyanophyceae</taxon>
        <taxon>Nostocales</taxon>
        <taxon>Nodulariaceae</taxon>
        <taxon>Nodularia</taxon>
    </lineage>
</organism>
<dbReference type="Proteomes" id="UP000076555">
    <property type="component" value="Unassembled WGS sequence"/>
</dbReference>
<keyword evidence="1" id="KW-0472">Membrane</keyword>
<accession>A0A166J362</accession>
<evidence type="ECO:0000313" key="2">
    <source>
        <dbReference type="EMBL" id="KZL49170.1"/>
    </source>
</evidence>
<keyword evidence="1" id="KW-0812">Transmembrane</keyword>
<keyword evidence="1" id="KW-1133">Transmembrane helix</keyword>
<reference evidence="2 3" key="1">
    <citation type="submission" date="2016-04" db="EMBL/GenBank/DDBJ databases">
        <title>Draft Genome Assembly of the Bloom-forming Cyanobacterium Nodularia spumigena Strain CENA596 in Shrimp Production Ponds.</title>
        <authorList>
            <person name="Popin R.V."/>
            <person name="Rigonato J."/>
            <person name="Abreu V.A."/>
            <person name="Andreote A.P."/>
            <person name="Silveira S.B."/>
            <person name="Odebrecht C."/>
            <person name="Fiore M.F."/>
        </authorList>
    </citation>
    <scope>NUCLEOTIDE SEQUENCE [LARGE SCALE GENOMIC DNA]</scope>
    <source>
        <strain evidence="2 3">CENA596</strain>
    </source>
</reference>
<dbReference type="EMBL" id="LWAJ01000193">
    <property type="protein sequence ID" value="KZL49170.1"/>
    <property type="molecule type" value="Genomic_DNA"/>
</dbReference>
<dbReference type="AlphaFoldDB" id="A0A166J362"/>
<feature type="transmembrane region" description="Helical" evidence="1">
    <location>
        <begin position="43"/>
        <end position="63"/>
    </location>
</feature>
<comment type="caution">
    <text evidence="2">The sequence shown here is derived from an EMBL/GenBank/DDBJ whole genome shotgun (WGS) entry which is preliminary data.</text>
</comment>
<evidence type="ECO:0000313" key="3">
    <source>
        <dbReference type="Proteomes" id="UP000076555"/>
    </source>
</evidence>
<dbReference type="OrthoDB" id="516583at2"/>
<proteinExistence type="predicted"/>
<evidence type="ECO:0000256" key="1">
    <source>
        <dbReference type="SAM" id="Phobius"/>
    </source>
</evidence>
<sequence>MNPNPINYQAIELWQTLSDKETTLTFKQAAIKTWKLLQQAGRLLFLVSLFFVVIVVWLWSVAYRSGKDFRYWLETAQVSPEKLFATTLDILVQRPIAWLVNWSEVKRQELMRTPEVKALLSKDEK</sequence>
<dbReference type="RefSeq" id="WP_063873334.1">
    <property type="nucleotide sequence ID" value="NZ_CAWMRI010000193.1"/>
</dbReference>
<name>A0A166J362_NODSP</name>
<protein>
    <submittedName>
        <fullName evidence="2">Uncharacterized protein</fullName>
    </submittedName>
</protein>
<gene>
    <name evidence="2" type="ORF">A2T98_14235</name>
</gene>